<evidence type="ECO:0000256" key="1">
    <source>
        <dbReference type="ARBA" id="ARBA00022801"/>
    </source>
</evidence>
<accession>A0A7S8IDF9</accession>
<dbReference type="PANTHER" id="PTHR43794">
    <property type="entry name" value="AMINOHYDROLASE SSNA-RELATED"/>
    <property type="match status" value="1"/>
</dbReference>
<gene>
    <name evidence="3" type="primary">ssnA</name>
    <name evidence="3" type="ORF">G4Y79_17620</name>
</gene>
<dbReference type="Pfam" id="PF01979">
    <property type="entry name" value="Amidohydro_1"/>
    <property type="match status" value="1"/>
</dbReference>
<dbReference type="NCBIfam" id="TIGR03314">
    <property type="entry name" value="Se_ssnA"/>
    <property type="match status" value="1"/>
</dbReference>
<dbReference type="EMBL" id="CP062983">
    <property type="protein sequence ID" value="QPC81496.1"/>
    <property type="molecule type" value="Genomic_DNA"/>
</dbReference>
<keyword evidence="1 3" id="KW-0378">Hydrolase</keyword>
<dbReference type="InterPro" id="IPR050287">
    <property type="entry name" value="MTA/SAH_deaminase"/>
</dbReference>
<dbReference type="SUPFAM" id="SSF51556">
    <property type="entry name" value="Metallo-dependent hydrolases"/>
    <property type="match status" value="1"/>
</dbReference>
<sequence>MSALLITHGTLVTWGTENQILSDHAIYIEDGIIQAIGPSPILIKQYPDAIVLDAKGQLVMPGSICAHTHFYGAYSRGMAIPGDPPPDFPAVLNQLWWPLDKALDADSVKASALVCLVDAIKHGTTTLVDHHASPNAIEGSLDIIADAVRDAGLRAVLCYEVTDRDGKEKMHAGIAENVRFMTAASDPLIRGTFGLHASLTLDDDTLRACVDAIPDGGGFHIHVAEHEADEEDSLARSGKRVVQRLDDYGIWRENTIAAHCVHIDETERQILQQRGVWVTHQPRSNMNNGVGAANIDHFMAEGMKLCLGNDGFSNNMWADWKAAYLMHKVVNRDPRRANGADIATMATINNARLVEQFFPEQRIGELSVGAEADIIFVDYKPFTPLTAGNLPWHMIFGFESSMVTSTIVQGRVLMQDRQLLTLDEAEIMAQAFELAPMVWEQYTRNARNALQSG</sequence>
<keyword evidence="4" id="KW-1185">Reference proteome</keyword>
<evidence type="ECO:0000313" key="3">
    <source>
        <dbReference type="EMBL" id="QPC81496.1"/>
    </source>
</evidence>
<dbReference type="PANTHER" id="PTHR43794:SF11">
    <property type="entry name" value="AMIDOHYDROLASE-RELATED DOMAIN-CONTAINING PROTEIN"/>
    <property type="match status" value="1"/>
</dbReference>
<evidence type="ECO:0000313" key="4">
    <source>
        <dbReference type="Proteomes" id="UP000594468"/>
    </source>
</evidence>
<dbReference type="InterPro" id="IPR011059">
    <property type="entry name" value="Metal-dep_hydrolase_composite"/>
</dbReference>
<dbReference type="GO" id="GO:0016810">
    <property type="term" value="F:hydrolase activity, acting on carbon-nitrogen (but not peptide) bonds"/>
    <property type="evidence" value="ECO:0007669"/>
    <property type="project" value="InterPro"/>
</dbReference>
<dbReference type="InterPro" id="IPR032466">
    <property type="entry name" value="Metal_Hydrolase"/>
</dbReference>
<dbReference type="SUPFAM" id="SSF51338">
    <property type="entry name" value="Composite domain of metallo-dependent hydrolases"/>
    <property type="match status" value="1"/>
</dbReference>
<dbReference type="RefSeq" id="WP_195169569.1">
    <property type="nucleotide sequence ID" value="NZ_CP062983.1"/>
</dbReference>
<dbReference type="AlphaFoldDB" id="A0A7S8IDF9"/>
<dbReference type="Gene3D" id="3.20.20.140">
    <property type="entry name" value="Metal-dependent hydrolases"/>
    <property type="match status" value="1"/>
</dbReference>
<proteinExistence type="predicted"/>
<dbReference type="NCBIfam" id="NF005540">
    <property type="entry name" value="PRK07203.1"/>
    <property type="match status" value="1"/>
</dbReference>
<organism evidence="3 4">
    <name type="scientific">Phototrophicus methaneseepsis</name>
    <dbReference type="NCBI Taxonomy" id="2710758"/>
    <lineage>
        <taxon>Bacteria</taxon>
        <taxon>Bacillati</taxon>
        <taxon>Chloroflexota</taxon>
        <taxon>Candidatus Thermofontia</taxon>
        <taxon>Phototrophicales</taxon>
        <taxon>Phototrophicaceae</taxon>
        <taxon>Phototrophicus</taxon>
    </lineage>
</organism>
<evidence type="ECO:0000259" key="2">
    <source>
        <dbReference type="Pfam" id="PF01979"/>
    </source>
</evidence>
<dbReference type="Gene3D" id="2.30.40.10">
    <property type="entry name" value="Urease, subunit C, domain 1"/>
    <property type="match status" value="1"/>
</dbReference>
<protein>
    <submittedName>
        <fullName evidence="3">Putative aminohydrolase SsnA</fullName>
    </submittedName>
</protein>
<dbReference type="InterPro" id="IPR006680">
    <property type="entry name" value="Amidohydro-rel"/>
</dbReference>
<dbReference type="InterPro" id="IPR017700">
    <property type="entry name" value="Aminohydrolase_SsnA"/>
</dbReference>
<dbReference type="Proteomes" id="UP000594468">
    <property type="component" value="Chromosome"/>
</dbReference>
<name>A0A7S8IDF9_9CHLR</name>
<reference evidence="3 4" key="1">
    <citation type="submission" date="2020-02" db="EMBL/GenBank/DDBJ databases">
        <authorList>
            <person name="Zheng R.K."/>
            <person name="Sun C.M."/>
        </authorList>
    </citation>
    <scope>NUCLEOTIDE SEQUENCE [LARGE SCALE GENOMIC DNA]</scope>
    <source>
        <strain evidence="4">rifampicinis</strain>
    </source>
</reference>
<dbReference type="KEGG" id="pmet:G4Y79_17620"/>
<feature type="domain" description="Amidohydrolase-related" evidence="2">
    <location>
        <begin position="58"/>
        <end position="412"/>
    </location>
</feature>